<evidence type="ECO:0000256" key="2">
    <source>
        <dbReference type="SAM" id="MobiDB-lite"/>
    </source>
</evidence>
<dbReference type="AlphaFoldDB" id="A0A139AQK7"/>
<reference evidence="3 4" key="1">
    <citation type="journal article" date="2015" name="Genome Biol. Evol.">
        <title>Phylogenomic analyses indicate that early fungi evolved digesting cell walls of algal ancestors of land plants.</title>
        <authorList>
            <person name="Chang Y."/>
            <person name="Wang S."/>
            <person name="Sekimoto S."/>
            <person name="Aerts A.L."/>
            <person name="Choi C."/>
            <person name="Clum A."/>
            <person name="LaButti K.M."/>
            <person name="Lindquist E.A."/>
            <person name="Yee Ngan C."/>
            <person name="Ohm R.A."/>
            <person name="Salamov A.A."/>
            <person name="Grigoriev I.V."/>
            <person name="Spatafora J.W."/>
            <person name="Berbee M.L."/>
        </authorList>
    </citation>
    <scope>NUCLEOTIDE SEQUENCE [LARGE SCALE GENOMIC DNA]</scope>
    <source>
        <strain evidence="3 4">JEL478</strain>
    </source>
</reference>
<feature type="coiled-coil region" evidence="1">
    <location>
        <begin position="137"/>
        <end position="167"/>
    </location>
</feature>
<evidence type="ECO:0000256" key="1">
    <source>
        <dbReference type="SAM" id="Coils"/>
    </source>
</evidence>
<evidence type="ECO:0000313" key="4">
    <source>
        <dbReference type="Proteomes" id="UP000070544"/>
    </source>
</evidence>
<accession>A0A139AQK7</accession>
<dbReference type="EMBL" id="KQ965740">
    <property type="protein sequence ID" value="KXS19002.1"/>
    <property type="molecule type" value="Genomic_DNA"/>
</dbReference>
<evidence type="ECO:0000313" key="3">
    <source>
        <dbReference type="EMBL" id="KXS19002.1"/>
    </source>
</evidence>
<feature type="region of interest" description="Disordered" evidence="2">
    <location>
        <begin position="1"/>
        <end position="41"/>
    </location>
</feature>
<dbReference type="Proteomes" id="UP000070544">
    <property type="component" value="Unassembled WGS sequence"/>
</dbReference>
<proteinExistence type="predicted"/>
<feature type="compositionally biased region" description="Basic and acidic residues" evidence="2">
    <location>
        <begin position="8"/>
        <end position="41"/>
    </location>
</feature>
<gene>
    <name evidence="3" type="ORF">M427DRAFT_67564</name>
</gene>
<protein>
    <submittedName>
        <fullName evidence="3">Uncharacterized protein</fullName>
    </submittedName>
</protein>
<name>A0A139AQK7_GONPJ</name>
<sequence>MTKTTSSHAKDTKADTSSDRKLEHGLTKVYKTPRDETGGDDTVARFDKFLDEQDPPFASGREVVDRYYTDRATEVAYKKRALEAQTTKALSDADKVMGPFASTMVMQPGREPRPPTLAEIMDRVSQRTAVEGMTKQLQTAMDSLHKAEATCKELEEAEEKVRTAAAVIKAGGGKVPSPKDTEVIETSTNISKGAAIVIPLAGAVGKMVSSDIVGYTHAAFGSAAASALLSWWQGSSGDSGAAAHADRADKVEKQVLDVAEEKKEVAKKE</sequence>
<keyword evidence="4" id="KW-1185">Reference proteome</keyword>
<keyword evidence="1" id="KW-0175">Coiled coil</keyword>
<organism evidence="3 4">
    <name type="scientific">Gonapodya prolifera (strain JEL478)</name>
    <name type="common">Monoblepharis prolifera</name>
    <dbReference type="NCBI Taxonomy" id="1344416"/>
    <lineage>
        <taxon>Eukaryota</taxon>
        <taxon>Fungi</taxon>
        <taxon>Fungi incertae sedis</taxon>
        <taxon>Chytridiomycota</taxon>
        <taxon>Chytridiomycota incertae sedis</taxon>
        <taxon>Monoblepharidomycetes</taxon>
        <taxon>Monoblepharidales</taxon>
        <taxon>Gonapodyaceae</taxon>
        <taxon>Gonapodya</taxon>
    </lineage>
</organism>